<dbReference type="SMART" id="SM00060">
    <property type="entry name" value="FN3"/>
    <property type="match status" value="3"/>
</dbReference>
<sequence length="369" mass="39868">VVMPKPSNLRVLTTNSEYIDIDWQFDGDQRDVEYTVKVFYSSGELAKEQGSRVASARVGELAPSTDYTVSVMAFKALPRGRRANSPDSDPVSVRTQDVVIPKPSNLRVLTTNSEYIDIDWQYGEGGVEFLVNVYYSGEQFAKDQLARGTSARVGGLAPGTDYTLKVKAFKALPHGRRAYSAESEPVSATTQDVVIPKPSNLRVLTTNSEYIDIDWQFDGDQRDVEYTVKVFYSSGVLAKEQGSRVASARVGELAPSTDYTVSVMAFKALPRGRRANSPDSDPVSVRTQGTSPPVTPPTRPTTPPPPPTRPTTPPPPPTRPTTPPPPPTRPTTPPPPPTRPTTPPPPSTRPTTPPPPTPAGCGEGLCSCP</sequence>
<dbReference type="InterPro" id="IPR036116">
    <property type="entry name" value="FN3_sf"/>
</dbReference>
<feature type="non-terminal residue" evidence="3">
    <location>
        <position position="1"/>
    </location>
</feature>
<accession>A0AAW0WNR6</accession>
<gene>
    <name evidence="3" type="ORF">OTU49_006485</name>
</gene>
<dbReference type="PANTHER" id="PTHR26391">
    <property type="entry name" value="INACTIVE TYROSINE-PROTEIN KINASE 7"/>
    <property type="match status" value="1"/>
</dbReference>
<dbReference type="PANTHER" id="PTHR26391:SF18">
    <property type="entry name" value="PROTEIN KINASE RECEPTOR TIE-1, PUTATIVE-RELATED"/>
    <property type="match status" value="1"/>
</dbReference>
<dbReference type="SUPFAM" id="SSF49265">
    <property type="entry name" value="Fibronectin type III"/>
    <property type="match status" value="2"/>
</dbReference>
<protein>
    <recommendedName>
        <fullName evidence="2">Fibronectin type-III domain-containing protein</fullName>
    </recommendedName>
</protein>
<evidence type="ECO:0000313" key="4">
    <source>
        <dbReference type="Proteomes" id="UP001445076"/>
    </source>
</evidence>
<proteinExistence type="predicted"/>
<feature type="domain" description="Fibronectin type-III" evidence="2">
    <location>
        <begin position="102"/>
        <end position="193"/>
    </location>
</feature>
<feature type="region of interest" description="Disordered" evidence="1">
    <location>
        <begin position="272"/>
        <end position="369"/>
    </location>
</feature>
<dbReference type="InterPro" id="IPR003961">
    <property type="entry name" value="FN3_dom"/>
</dbReference>
<name>A0AAW0WNR6_CHEQU</name>
<dbReference type="Proteomes" id="UP001445076">
    <property type="component" value="Unassembled WGS sequence"/>
</dbReference>
<feature type="domain" description="Fibronectin type-III" evidence="2">
    <location>
        <begin position="5"/>
        <end position="98"/>
    </location>
</feature>
<dbReference type="Gene3D" id="2.60.40.10">
    <property type="entry name" value="Immunoglobulins"/>
    <property type="match status" value="3"/>
</dbReference>
<organism evidence="3 4">
    <name type="scientific">Cherax quadricarinatus</name>
    <name type="common">Australian red claw crayfish</name>
    <dbReference type="NCBI Taxonomy" id="27406"/>
    <lineage>
        <taxon>Eukaryota</taxon>
        <taxon>Metazoa</taxon>
        <taxon>Ecdysozoa</taxon>
        <taxon>Arthropoda</taxon>
        <taxon>Crustacea</taxon>
        <taxon>Multicrustacea</taxon>
        <taxon>Malacostraca</taxon>
        <taxon>Eumalacostraca</taxon>
        <taxon>Eucarida</taxon>
        <taxon>Decapoda</taxon>
        <taxon>Pleocyemata</taxon>
        <taxon>Astacidea</taxon>
        <taxon>Parastacoidea</taxon>
        <taxon>Parastacidae</taxon>
        <taxon>Cherax</taxon>
    </lineage>
</organism>
<dbReference type="AlphaFoldDB" id="A0AAW0WNR6"/>
<dbReference type="PRINTS" id="PR01217">
    <property type="entry name" value="PRICHEXTENSN"/>
</dbReference>
<comment type="caution">
    <text evidence="3">The sequence shown here is derived from an EMBL/GenBank/DDBJ whole genome shotgun (WGS) entry which is preliminary data.</text>
</comment>
<feature type="non-terminal residue" evidence="3">
    <location>
        <position position="369"/>
    </location>
</feature>
<feature type="compositionally biased region" description="Pro residues" evidence="1">
    <location>
        <begin position="293"/>
        <end position="358"/>
    </location>
</feature>
<reference evidence="3 4" key="1">
    <citation type="journal article" date="2024" name="BMC Genomics">
        <title>Genome assembly of redclaw crayfish (Cherax quadricarinatus) provides insights into its immune adaptation and hypoxia tolerance.</title>
        <authorList>
            <person name="Liu Z."/>
            <person name="Zheng J."/>
            <person name="Li H."/>
            <person name="Fang K."/>
            <person name="Wang S."/>
            <person name="He J."/>
            <person name="Zhou D."/>
            <person name="Weng S."/>
            <person name="Chi M."/>
            <person name="Gu Z."/>
            <person name="He J."/>
            <person name="Li F."/>
            <person name="Wang M."/>
        </authorList>
    </citation>
    <scope>NUCLEOTIDE SEQUENCE [LARGE SCALE GENOMIC DNA]</scope>
    <source>
        <strain evidence="3">ZL_2023a</strain>
    </source>
</reference>
<dbReference type="InterPro" id="IPR013783">
    <property type="entry name" value="Ig-like_fold"/>
</dbReference>
<feature type="domain" description="Fibronectin type-III" evidence="2">
    <location>
        <begin position="197"/>
        <end position="290"/>
    </location>
</feature>
<keyword evidence="4" id="KW-1185">Reference proteome</keyword>
<evidence type="ECO:0000256" key="1">
    <source>
        <dbReference type="SAM" id="MobiDB-lite"/>
    </source>
</evidence>
<dbReference type="CDD" id="cd00063">
    <property type="entry name" value="FN3"/>
    <property type="match status" value="3"/>
</dbReference>
<dbReference type="PROSITE" id="PS50853">
    <property type="entry name" value="FN3"/>
    <property type="match status" value="3"/>
</dbReference>
<evidence type="ECO:0000313" key="3">
    <source>
        <dbReference type="EMBL" id="KAK8733796.1"/>
    </source>
</evidence>
<dbReference type="EMBL" id="JARKIK010000053">
    <property type="protein sequence ID" value="KAK8733796.1"/>
    <property type="molecule type" value="Genomic_DNA"/>
</dbReference>
<evidence type="ECO:0000259" key="2">
    <source>
        <dbReference type="PROSITE" id="PS50853"/>
    </source>
</evidence>